<protein>
    <submittedName>
        <fullName evidence="2">Uncharacterized protein</fullName>
    </submittedName>
</protein>
<evidence type="ECO:0000313" key="3">
    <source>
        <dbReference type="Proteomes" id="UP001501126"/>
    </source>
</evidence>
<reference evidence="2 3" key="1">
    <citation type="journal article" date="2019" name="Int. J. Syst. Evol. Microbiol.">
        <title>The Global Catalogue of Microorganisms (GCM) 10K type strain sequencing project: providing services to taxonomists for standard genome sequencing and annotation.</title>
        <authorList>
            <consortium name="The Broad Institute Genomics Platform"/>
            <consortium name="The Broad Institute Genome Sequencing Center for Infectious Disease"/>
            <person name="Wu L."/>
            <person name="Ma J."/>
        </authorList>
    </citation>
    <scope>NUCLEOTIDE SEQUENCE [LARGE SCALE GENOMIC DNA]</scope>
    <source>
        <strain evidence="2 3">JCM 16083</strain>
    </source>
</reference>
<keyword evidence="1" id="KW-1133">Transmembrane helix</keyword>
<name>A0ABN1ML87_9FLAO</name>
<keyword evidence="3" id="KW-1185">Reference proteome</keyword>
<dbReference type="RefSeq" id="WP_343784501.1">
    <property type="nucleotide sequence ID" value="NZ_BAAAFH010000003.1"/>
</dbReference>
<keyword evidence="1" id="KW-0472">Membrane</keyword>
<accession>A0ABN1ML87</accession>
<keyword evidence="1" id="KW-0812">Transmembrane</keyword>
<comment type="caution">
    <text evidence="2">The sequence shown here is derived from an EMBL/GenBank/DDBJ whole genome shotgun (WGS) entry which is preliminary data.</text>
</comment>
<dbReference type="Proteomes" id="UP001501126">
    <property type="component" value="Unassembled WGS sequence"/>
</dbReference>
<gene>
    <name evidence="2" type="ORF">GCM10009118_03580</name>
</gene>
<evidence type="ECO:0000313" key="2">
    <source>
        <dbReference type="EMBL" id="GAA0873950.1"/>
    </source>
</evidence>
<feature type="transmembrane region" description="Helical" evidence="1">
    <location>
        <begin position="12"/>
        <end position="30"/>
    </location>
</feature>
<organism evidence="2 3">
    <name type="scientific">Wandonia haliotis</name>
    <dbReference type="NCBI Taxonomy" id="574963"/>
    <lineage>
        <taxon>Bacteria</taxon>
        <taxon>Pseudomonadati</taxon>
        <taxon>Bacteroidota</taxon>
        <taxon>Flavobacteriia</taxon>
        <taxon>Flavobacteriales</taxon>
        <taxon>Crocinitomicaceae</taxon>
        <taxon>Wandonia</taxon>
    </lineage>
</organism>
<proteinExistence type="predicted"/>
<evidence type="ECO:0000256" key="1">
    <source>
        <dbReference type="SAM" id="Phobius"/>
    </source>
</evidence>
<feature type="transmembrane region" description="Helical" evidence="1">
    <location>
        <begin position="90"/>
        <end position="107"/>
    </location>
</feature>
<dbReference type="EMBL" id="BAAAFH010000003">
    <property type="protein sequence ID" value="GAA0873950.1"/>
    <property type="molecule type" value="Genomic_DNA"/>
</dbReference>
<sequence>MGNNKVGTILNIVKFVLAILGIVLVAWVIGSDPGPVSELTVEEKEEFIAGGPMSGSMNYALGIIIVGVILIVGFFIYNLILDTKKALKSVLGYAFAGVAFLVFYMFAGGEMTPVAMKDGIDEGTIKASEAGLYLAIFSIALGFLAMLISPLFRYLKN</sequence>
<feature type="transmembrane region" description="Helical" evidence="1">
    <location>
        <begin position="59"/>
        <end position="81"/>
    </location>
</feature>
<feature type="transmembrane region" description="Helical" evidence="1">
    <location>
        <begin position="132"/>
        <end position="152"/>
    </location>
</feature>